<evidence type="ECO:0000313" key="1">
    <source>
        <dbReference type="EMBL" id="EYD71883.1"/>
    </source>
</evidence>
<protein>
    <submittedName>
        <fullName evidence="1">Uncharacterized protein</fullName>
    </submittedName>
</protein>
<proteinExistence type="predicted"/>
<comment type="caution">
    <text evidence="1">The sequence shown here is derived from an EMBL/GenBank/DDBJ whole genome shotgun (WGS) entry which is preliminary data.</text>
</comment>
<gene>
    <name evidence="1" type="ORF">Lokhon_01954</name>
</gene>
<dbReference type="EMBL" id="APGJ01000006">
    <property type="protein sequence ID" value="EYD71883.1"/>
    <property type="molecule type" value="Genomic_DNA"/>
</dbReference>
<dbReference type="HOGENOM" id="CLU_155829_0_0_5"/>
<keyword evidence="2" id="KW-1185">Reference proteome</keyword>
<dbReference type="RefSeq" id="WP_017928561.1">
    <property type="nucleotide sequence ID" value="NZ_KB822998.1"/>
</dbReference>
<sequence>MLDQPAMLLDQDLVMLLVTGGHGTAAVLSPGLPAVRCGFRTLTADTLNELSPGLVVSGLMGPHFDALDVAERLQAIGYHGTYRIVAGALADPDMVQAEIADAAPGLDVRISCQRG</sequence>
<dbReference type="PATRIC" id="fig|1122180.6.peg.1941"/>
<organism evidence="1 2">
    <name type="scientific">Limimaricola hongkongensis DSM 17492</name>
    <dbReference type="NCBI Taxonomy" id="1122180"/>
    <lineage>
        <taxon>Bacteria</taxon>
        <taxon>Pseudomonadati</taxon>
        <taxon>Pseudomonadota</taxon>
        <taxon>Alphaproteobacteria</taxon>
        <taxon>Rhodobacterales</taxon>
        <taxon>Paracoccaceae</taxon>
        <taxon>Limimaricola</taxon>
    </lineage>
</organism>
<evidence type="ECO:0000313" key="2">
    <source>
        <dbReference type="Proteomes" id="UP000025047"/>
    </source>
</evidence>
<name>A0A017HCJ1_9RHOB</name>
<dbReference type="Proteomes" id="UP000025047">
    <property type="component" value="Unassembled WGS sequence"/>
</dbReference>
<dbReference type="AlphaFoldDB" id="A0A017HCJ1"/>
<dbReference type="eggNOG" id="ENOG50315Q2">
    <property type="taxonomic scope" value="Bacteria"/>
</dbReference>
<accession>A0A017HCJ1</accession>
<dbReference type="OrthoDB" id="7864872at2"/>
<reference evidence="1 2" key="1">
    <citation type="submission" date="2013-03" db="EMBL/GenBank/DDBJ databases">
        <authorList>
            <person name="Fiebig A."/>
            <person name="Goeker M."/>
            <person name="Klenk H.-P.P."/>
        </authorList>
    </citation>
    <scope>NUCLEOTIDE SEQUENCE [LARGE SCALE GENOMIC DNA]</scope>
    <source>
        <strain evidence="1 2">DSM 17492</strain>
    </source>
</reference>